<dbReference type="Proteomes" id="UP001501116">
    <property type="component" value="Unassembled WGS sequence"/>
</dbReference>
<reference evidence="2" key="1">
    <citation type="journal article" date="2019" name="Int. J. Syst. Evol. Microbiol.">
        <title>The Global Catalogue of Microorganisms (GCM) 10K type strain sequencing project: providing services to taxonomists for standard genome sequencing and annotation.</title>
        <authorList>
            <consortium name="The Broad Institute Genomics Platform"/>
            <consortium name="The Broad Institute Genome Sequencing Center for Infectious Disease"/>
            <person name="Wu L."/>
            <person name="Ma J."/>
        </authorList>
    </citation>
    <scope>NUCLEOTIDE SEQUENCE [LARGE SCALE GENOMIC DNA]</scope>
    <source>
        <strain evidence="2">JCM 14545</strain>
    </source>
</reference>
<name>A0ABP5EE04_9PSEU</name>
<organism evidence="1 2">
    <name type="scientific">Amycolatopsis minnesotensis</name>
    <dbReference type="NCBI Taxonomy" id="337894"/>
    <lineage>
        <taxon>Bacteria</taxon>
        <taxon>Bacillati</taxon>
        <taxon>Actinomycetota</taxon>
        <taxon>Actinomycetes</taxon>
        <taxon>Pseudonocardiales</taxon>
        <taxon>Pseudonocardiaceae</taxon>
        <taxon>Amycolatopsis</taxon>
    </lineage>
</organism>
<dbReference type="RefSeq" id="WP_344431929.1">
    <property type="nucleotide sequence ID" value="NZ_BAAANN010000072.1"/>
</dbReference>
<evidence type="ECO:0000313" key="1">
    <source>
        <dbReference type="EMBL" id="GAA1993562.1"/>
    </source>
</evidence>
<evidence type="ECO:0000313" key="2">
    <source>
        <dbReference type="Proteomes" id="UP001501116"/>
    </source>
</evidence>
<dbReference type="EMBL" id="BAAANN010000072">
    <property type="protein sequence ID" value="GAA1993562.1"/>
    <property type="molecule type" value="Genomic_DNA"/>
</dbReference>
<sequence>MATRTALLDISEEVLSMSRQLHNAGEFVIGSAPLLKELNEVFTQLADAHGVGMLLIHEQLATMAGVVEETARAMPE</sequence>
<proteinExistence type="predicted"/>
<gene>
    <name evidence="1" type="ORF">GCM10009754_86100</name>
</gene>
<keyword evidence="2" id="KW-1185">Reference proteome</keyword>
<comment type="caution">
    <text evidence="1">The sequence shown here is derived from an EMBL/GenBank/DDBJ whole genome shotgun (WGS) entry which is preliminary data.</text>
</comment>
<protein>
    <submittedName>
        <fullName evidence="1">Uncharacterized protein</fullName>
    </submittedName>
</protein>
<accession>A0ABP5EE04</accession>